<feature type="compositionally biased region" description="Basic residues" evidence="1">
    <location>
        <begin position="24"/>
        <end position="41"/>
    </location>
</feature>
<dbReference type="PANTHER" id="PTHR30105">
    <property type="entry name" value="UNCHARACTERIZED YIBQ-RELATED"/>
    <property type="match status" value="1"/>
</dbReference>
<feature type="transmembrane region" description="Helical" evidence="2">
    <location>
        <begin position="43"/>
        <end position="67"/>
    </location>
</feature>
<organism evidence="3 4">
    <name type="scientific">Treponema putidum</name>
    <dbReference type="NCBI Taxonomy" id="221027"/>
    <lineage>
        <taxon>Bacteria</taxon>
        <taxon>Pseudomonadati</taxon>
        <taxon>Spirochaetota</taxon>
        <taxon>Spirochaetia</taxon>
        <taxon>Spirochaetales</taxon>
        <taxon>Treponemataceae</taxon>
        <taxon>Treponema</taxon>
    </lineage>
</organism>
<dbReference type="SUPFAM" id="SSF88713">
    <property type="entry name" value="Glycoside hydrolase/deacetylase"/>
    <property type="match status" value="1"/>
</dbReference>
<feature type="region of interest" description="Disordered" evidence="1">
    <location>
        <begin position="74"/>
        <end position="190"/>
    </location>
</feature>
<dbReference type="Gene3D" id="3.20.20.370">
    <property type="entry name" value="Glycoside hydrolase/deacetylase"/>
    <property type="match status" value="1"/>
</dbReference>
<feature type="compositionally biased region" description="Basic and acidic residues" evidence="1">
    <location>
        <begin position="1"/>
        <end position="10"/>
    </location>
</feature>
<feature type="region of interest" description="Disordered" evidence="1">
    <location>
        <begin position="1"/>
        <end position="41"/>
    </location>
</feature>
<dbReference type="AlphaFoldDB" id="A0AAE9SLS6"/>
<proteinExistence type="predicted"/>
<evidence type="ECO:0000313" key="4">
    <source>
        <dbReference type="Proteomes" id="UP001058682"/>
    </source>
</evidence>
<dbReference type="RefSeq" id="WP_255817171.1">
    <property type="nucleotide sequence ID" value="NZ_CP038804.1"/>
</dbReference>
<dbReference type="Pfam" id="PF04748">
    <property type="entry name" value="Polysacc_deac_2"/>
    <property type="match status" value="1"/>
</dbReference>
<feature type="compositionally biased region" description="Basic and acidic residues" evidence="1">
    <location>
        <begin position="148"/>
        <end position="163"/>
    </location>
</feature>
<sequence length="416" mass="46398">MAKKEADKKTSASRAKKNTEKKASPKRVPKGLSKRRRSKKKKINYTGAIAGFLAVCVIMFAVFLFIIPSVKNKDDAAEKTQIAKEELNKQKEESGKSVPEPKPKQEEKAITGNKKKNADKTADRPKEAEKHSSKDKLKETETQAAKNQPKETEKPDKENKAIKPESPVTTDKHKPQEKETEASSYPIQDLPELPSKGKLIFVFDDAGHNLEQLQYFLDLPFPCTIAVLPKLPNSRETAKRIRAAGKEVILHQPMQAVNPNIDPGEGAVRPGMNSEEIKKVVSSNVEEIGPIAGMNNHEGSLITSDEEAMEAVLELCKEKNIYFLDSRTSSKSVVPQAAKKLNMNIWERAVFIDNKKDKAYMKKQIIEGLEIASQRGEAIMIGHVFTVDLAILLKEMYSDLTQEGYTFSTISKLKGK</sequence>
<evidence type="ECO:0000256" key="1">
    <source>
        <dbReference type="SAM" id="MobiDB-lite"/>
    </source>
</evidence>
<dbReference type="EMBL" id="CP038804">
    <property type="protein sequence ID" value="UTY33964.1"/>
    <property type="molecule type" value="Genomic_DNA"/>
</dbReference>
<dbReference type="InterPro" id="IPR011330">
    <property type="entry name" value="Glyco_hydro/deAcase_b/a-brl"/>
</dbReference>
<dbReference type="CDD" id="cd10936">
    <property type="entry name" value="CE4_DAC2"/>
    <property type="match status" value="1"/>
</dbReference>
<feature type="compositionally biased region" description="Basic and acidic residues" evidence="1">
    <location>
        <begin position="116"/>
        <end position="141"/>
    </location>
</feature>
<name>A0AAE9SLS6_9SPIR</name>
<accession>A0AAE9SLS6</accession>
<evidence type="ECO:0000256" key="2">
    <source>
        <dbReference type="SAM" id="Phobius"/>
    </source>
</evidence>
<feature type="compositionally biased region" description="Basic and acidic residues" evidence="1">
    <location>
        <begin position="170"/>
        <end position="181"/>
    </location>
</feature>
<reference evidence="3" key="1">
    <citation type="submission" date="2019-04" db="EMBL/GenBank/DDBJ databases">
        <title>Whole genome sequencing of oral phylogroup 2 treponemes.</title>
        <authorList>
            <person name="Chan Y."/>
            <person name="Zeng H.H."/>
            <person name="Yu X.L."/>
            <person name="Leung W.K."/>
            <person name="Watt R.M."/>
        </authorList>
    </citation>
    <scope>NUCLEOTIDE SEQUENCE</scope>
    <source>
        <strain evidence="3">OMZ 835</strain>
    </source>
</reference>
<dbReference type="PANTHER" id="PTHR30105:SF2">
    <property type="entry name" value="DIVERGENT POLYSACCHARIDE DEACETYLASE SUPERFAMILY"/>
    <property type="match status" value="1"/>
</dbReference>
<dbReference type="InterPro" id="IPR006837">
    <property type="entry name" value="Divergent_DAC"/>
</dbReference>
<dbReference type="Proteomes" id="UP001058682">
    <property type="component" value="Chromosome"/>
</dbReference>
<feature type="compositionally biased region" description="Basic and acidic residues" evidence="1">
    <location>
        <begin position="74"/>
        <end position="109"/>
    </location>
</feature>
<keyword evidence="2" id="KW-0812">Transmembrane</keyword>
<protein>
    <submittedName>
        <fullName evidence="3">Divergent polysaccharide deacetylase family protein</fullName>
    </submittedName>
</protein>
<gene>
    <name evidence="3" type="ORF">E4N74_08080</name>
</gene>
<dbReference type="GO" id="GO:0005975">
    <property type="term" value="P:carbohydrate metabolic process"/>
    <property type="evidence" value="ECO:0007669"/>
    <property type="project" value="InterPro"/>
</dbReference>
<evidence type="ECO:0000313" key="3">
    <source>
        <dbReference type="EMBL" id="UTY33964.1"/>
    </source>
</evidence>
<keyword evidence="2" id="KW-1133">Transmembrane helix</keyword>
<keyword evidence="2" id="KW-0472">Membrane</keyword>